<dbReference type="InterPro" id="IPR002586">
    <property type="entry name" value="CobQ/CobB/MinD/ParA_Nub-bd_dom"/>
</dbReference>
<dbReference type="PANTHER" id="PTHR13696">
    <property type="entry name" value="P-LOOP CONTAINING NUCLEOSIDE TRIPHOSPHATE HYDROLASE"/>
    <property type="match status" value="1"/>
</dbReference>
<dbReference type="EMBL" id="JALPRF010000015">
    <property type="protein sequence ID" value="MCK8496030.1"/>
    <property type="molecule type" value="Genomic_DNA"/>
</dbReference>
<comment type="caution">
    <text evidence="2">The sequence shown here is derived from an EMBL/GenBank/DDBJ whole genome shotgun (WGS) entry which is preliminary data.</text>
</comment>
<dbReference type="Gene3D" id="3.40.50.300">
    <property type="entry name" value="P-loop containing nucleotide triphosphate hydrolases"/>
    <property type="match status" value="1"/>
</dbReference>
<dbReference type="CDD" id="cd02042">
    <property type="entry name" value="ParAB_family"/>
    <property type="match status" value="1"/>
</dbReference>
<accession>A0ABT0HVN8</accession>
<proteinExistence type="predicted"/>
<name>A0ABT0HVN8_9BACT</name>
<dbReference type="InterPro" id="IPR050678">
    <property type="entry name" value="DNA_Partitioning_ATPase"/>
</dbReference>
<dbReference type="SUPFAM" id="SSF52540">
    <property type="entry name" value="P-loop containing nucleoside triphosphate hydrolases"/>
    <property type="match status" value="1"/>
</dbReference>
<organism evidence="2 3">
    <name type="scientific">Spirosoma liriopis</name>
    <dbReference type="NCBI Taxonomy" id="2937440"/>
    <lineage>
        <taxon>Bacteria</taxon>
        <taxon>Pseudomonadati</taxon>
        <taxon>Bacteroidota</taxon>
        <taxon>Cytophagia</taxon>
        <taxon>Cytophagales</taxon>
        <taxon>Cytophagaceae</taxon>
        <taxon>Spirosoma</taxon>
    </lineage>
</organism>
<evidence type="ECO:0000313" key="3">
    <source>
        <dbReference type="Proteomes" id="UP001202180"/>
    </source>
</evidence>
<dbReference type="InterPro" id="IPR027417">
    <property type="entry name" value="P-loop_NTPase"/>
</dbReference>
<dbReference type="Pfam" id="PF01656">
    <property type="entry name" value="CbiA"/>
    <property type="match status" value="1"/>
</dbReference>
<reference evidence="2 3" key="1">
    <citation type="submission" date="2022-04" db="EMBL/GenBank/DDBJ databases">
        <title>Spirosoma sp. strain RP8 genome sequencing and assembly.</title>
        <authorList>
            <person name="Jung Y."/>
        </authorList>
    </citation>
    <scope>NUCLEOTIDE SEQUENCE [LARGE SCALE GENOMIC DNA]</scope>
    <source>
        <strain evidence="2 3">RP8</strain>
    </source>
</reference>
<protein>
    <submittedName>
        <fullName evidence="2">ParA family protein</fullName>
    </submittedName>
</protein>
<feature type="domain" description="CobQ/CobB/MinD/ParA nucleotide binding" evidence="1">
    <location>
        <begin position="4"/>
        <end position="170"/>
    </location>
</feature>
<dbReference type="PIRSF" id="PIRSF009320">
    <property type="entry name" value="Nuc_binding_HP_1000"/>
    <property type="match status" value="1"/>
</dbReference>
<gene>
    <name evidence="2" type="ORF">M0L20_29460</name>
</gene>
<keyword evidence="3" id="KW-1185">Reference proteome</keyword>
<sequence length="199" mass="21262">MKVITIAHQKGGVGKTTLSINLAFAFADSAKVAIVDADLQGSVSDLNEYLTGLDVVPLDSLLKGNLTGYDLVIVDTPPYLSNRLSELFALSDFVLVPTKAGILDAMAIRATIALLRQSMDLKPALKAGIVLNMVLPRTSITEEVKEILSGYRIPVLSSAISQRVSYTRSPVTQGVFGLDDSRAKEEIISLAGEILDSLT</sequence>
<dbReference type="PANTHER" id="PTHR13696:SF96">
    <property type="entry name" value="COBQ_COBB_MIND_PARA NUCLEOTIDE BINDING DOMAIN-CONTAINING PROTEIN"/>
    <property type="match status" value="1"/>
</dbReference>
<dbReference type="Proteomes" id="UP001202180">
    <property type="component" value="Unassembled WGS sequence"/>
</dbReference>
<dbReference type="RefSeq" id="WP_248480874.1">
    <property type="nucleotide sequence ID" value="NZ_JALPRF010000015.1"/>
</dbReference>
<evidence type="ECO:0000259" key="1">
    <source>
        <dbReference type="Pfam" id="PF01656"/>
    </source>
</evidence>
<evidence type="ECO:0000313" key="2">
    <source>
        <dbReference type="EMBL" id="MCK8496030.1"/>
    </source>
</evidence>